<keyword evidence="1" id="KW-1133">Transmembrane helix</keyword>
<reference evidence="3" key="1">
    <citation type="journal article" date="2019" name="Int. J. Syst. Evol. Microbiol.">
        <title>The Global Catalogue of Microorganisms (GCM) 10K type strain sequencing project: providing services to taxonomists for standard genome sequencing and annotation.</title>
        <authorList>
            <consortium name="The Broad Institute Genomics Platform"/>
            <consortium name="The Broad Institute Genome Sequencing Center for Infectious Disease"/>
            <person name="Wu L."/>
            <person name="Ma J."/>
        </authorList>
    </citation>
    <scope>NUCLEOTIDE SEQUENCE [LARGE SCALE GENOMIC DNA]</scope>
    <source>
        <strain evidence="3">CCUG 52478</strain>
    </source>
</reference>
<evidence type="ECO:0000256" key="1">
    <source>
        <dbReference type="SAM" id="Phobius"/>
    </source>
</evidence>
<evidence type="ECO:0000313" key="2">
    <source>
        <dbReference type="EMBL" id="MFD1246530.1"/>
    </source>
</evidence>
<feature type="transmembrane region" description="Helical" evidence="1">
    <location>
        <begin position="41"/>
        <end position="58"/>
    </location>
</feature>
<name>A0ABW3VWR9_9ACTN</name>
<gene>
    <name evidence="2" type="ORF">ACFQ3F_01895</name>
</gene>
<keyword evidence="1" id="KW-0472">Membrane</keyword>
<dbReference type="RefSeq" id="WP_367920081.1">
    <property type="nucleotide sequence ID" value="NZ_BAABAC010000025.1"/>
</dbReference>
<keyword evidence="1" id="KW-0812">Transmembrane</keyword>
<dbReference type="EMBL" id="JBHTLX010000004">
    <property type="protein sequence ID" value="MFD1246530.1"/>
    <property type="molecule type" value="Genomic_DNA"/>
</dbReference>
<keyword evidence="3" id="KW-1185">Reference proteome</keyword>
<organism evidence="2 3">
    <name type="scientific">Nocardioides ginsengisoli</name>
    <dbReference type="NCBI Taxonomy" id="363868"/>
    <lineage>
        <taxon>Bacteria</taxon>
        <taxon>Bacillati</taxon>
        <taxon>Actinomycetota</taxon>
        <taxon>Actinomycetes</taxon>
        <taxon>Propionibacteriales</taxon>
        <taxon>Nocardioidaceae</taxon>
        <taxon>Nocardioides</taxon>
    </lineage>
</organism>
<evidence type="ECO:0000313" key="3">
    <source>
        <dbReference type="Proteomes" id="UP001597229"/>
    </source>
</evidence>
<accession>A0ABW3VWR9</accession>
<dbReference type="Proteomes" id="UP001597229">
    <property type="component" value="Unassembled WGS sequence"/>
</dbReference>
<sequence length="79" mass="8860">MVPLIVGVLVALPAFWLWALIGALSWPASTWDAAGLSRARWVLRIAILGVIGAWWYVASARQELRTAYRAVRWADREPT</sequence>
<protein>
    <recommendedName>
        <fullName evidence="4">Cardiolipin synthase N-terminal domain-containing protein</fullName>
    </recommendedName>
</protein>
<evidence type="ECO:0008006" key="4">
    <source>
        <dbReference type="Google" id="ProtNLM"/>
    </source>
</evidence>
<proteinExistence type="predicted"/>
<comment type="caution">
    <text evidence="2">The sequence shown here is derived from an EMBL/GenBank/DDBJ whole genome shotgun (WGS) entry which is preliminary data.</text>
</comment>